<feature type="transmembrane region" description="Helical" evidence="1">
    <location>
        <begin position="23"/>
        <end position="43"/>
    </location>
</feature>
<dbReference type="EMBL" id="BAAFST010000009">
    <property type="protein sequence ID" value="GAB1294068.1"/>
    <property type="molecule type" value="Genomic_DNA"/>
</dbReference>
<evidence type="ECO:0000313" key="2">
    <source>
        <dbReference type="EMBL" id="GAB1294068.1"/>
    </source>
</evidence>
<gene>
    <name evidence="2" type="ORF">APTSU1_000930100</name>
</gene>
<comment type="caution">
    <text evidence="2">The sequence shown here is derived from an EMBL/GenBank/DDBJ whole genome shotgun (WGS) entry which is preliminary data.</text>
</comment>
<keyword evidence="3" id="KW-1185">Reference proteome</keyword>
<evidence type="ECO:0000313" key="3">
    <source>
        <dbReference type="Proteomes" id="UP001623349"/>
    </source>
</evidence>
<keyword evidence="1" id="KW-0472">Membrane</keyword>
<protein>
    <submittedName>
        <fullName evidence="2">Odorant receptor K41</fullName>
    </submittedName>
</protein>
<keyword evidence="1" id="KW-0812">Transmembrane</keyword>
<sequence length="82" mass="8719">MESGNHSVAVVFALLGLTQQPELLLHLFLLFLGIYVVTAVGNLGMTCSSQSAHCCTLPCTISSAACHLLISPIPLSLHPKCW</sequence>
<dbReference type="Proteomes" id="UP001623349">
    <property type="component" value="Unassembled WGS sequence"/>
</dbReference>
<keyword evidence="2" id="KW-0675">Receptor</keyword>
<evidence type="ECO:0000256" key="1">
    <source>
        <dbReference type="SAM" id="Phobius"/>
    </source>
</evidence>
<keyword evidence="1" id="KW-1133">Transmembrane helix</keyword>
<organism evidence="2 3">
    <name type="scientific">Apodemus speciosus</name>
    <name type="common">Large Japanese field mouse</name>
    <dbReference type="NCBI Taxonomy" id="105296"/>
    <lineage>
        <taxon>Eukaryota</taxon>
        <taxon>Metazoa</taxon>
        <taxon>Chordata</taxon>
        <taxon>Craniata</taxon>
        <taxon>Vertebrata</taxon>
        <taxon>Euteleostomi</taxon>
        <taxon>Mammalia</taxon>
        <taxon>Eutheria</taxon>
        <taxon>Euarchontoglires</taxon>
        <taxon>Glires</taxon>
        <taxon>Rodentia</taxon>
        <taxon>Myomorpha</taxon>
        <taxon>Muroidea</taxon>
        <taxon>Muridae</taxon>
        <taxon>Murinae</taxon>
        <taxon>Apodemus</taxon>
    </lineage>
</organism>
<accession>A0ABQ0F4C1</accession>
<proteinExistence type="predicted"/>
<reference evidence="2 3" key="1">
    <citation type="submission" date="2024-08" db="EMBL/GenBank/DDBJ databases">
        <title>The draft genome of Apodemus speciosus.</title>
        <authorList>
            <person name="Nabeshima K."/>
            <person name="Suzuki S."/>
            <person name="Onuma M."/>
        </authorList>
    </citation>
    <scope>NUCLEOTIDE SEQUENCE [LARGE SCALE GENOMIC DNA]</scope>
    <source>
        <strain evidence="2">IB14-021</strain>
    </source>
</reference>
<dbReference type="SUPFAM" id="SSF81321">
    <property type="entry name" value="Family A G protein-coupled receptor-like"/>
    <property type="match status" value="1"/>
</dbReference>
<name>A0ABQ0F4C1_APOSI</name>